<accession>A0A450T250</accession>
<dbReference type="Pfam" id="PF13247">
    <property type="entry name" value="Fer4_11"/>
    <property type="match status" value="2"/>
</dbReference>
<evidence type="ECO:0000256" key="2">
    <source>
        <dbReference type="ARBA" id="ARBA00022723"/>
    </source>
</evidence>
<keyword evidence="1" id="KW-0004">4Fe-4S</keyword>
<feature type="chain" id="PRO_5033432469" evidence="6">
    <location>
        <begin position="24"/>
        <end position="302"/>
    </location>
</feature>
<evidence type="ECO:0000256" key="6">
    <source>
        <dbReference type="SAM" id="SignalP"/>
    </source>
</evidence>
<sequence>MKPSRRKFLTALGGTGAAALAGAAVGPPAWGGSTLADALAGFFQDHYQRMTPEEIQGALARIERRAKERYGVAIRCRNTPPLPGVVFGYALNISKCKGYRECVYGCIQENNQGRGSQLQYIRVLEMDRGGMDLHSSDHYYDHHTVPAEGKFYLPVQCMQCDDPPCVKACPTRATWREPDGIVVIDYDWCIGCRYCMAACPYWARHFNWTTPQIPPEAINPETHYLGNRPRPRGVVEKCHLCVQRVRRERQPACMAACPTGARIFGNLLDPASEIRYVLENKTVFRLKEELGTEPKFWYFTDR</sequence>
<organism evidence="9">
    <name type="scientific">Candidatus Kentrum sp. FM</name>
    <dbReference type="NCBI Taxonomy" id="2126340"/>
    <lineage>
        <taxon>Bacteria</taxon>
        <taxon>Pseudomonadati</taxon>
        <taxon>Pseudomonadota</taxon>
        <taxon>Gammaproteobacteria</taxon>
        <taxon>Candidatus Kentrum</taxon>
    </lineage>
</organism>
<dbReference type="AlphaFoldDB" id="A0A450T250"/>
<dbReference type="EMBL" id="CAADFA010000276">
    <property type="protein sequence ID" value="VFJ60580.1"/>
    <property type="molecule type" value="Genomic_DNA"/>
</dbReference>
<evidence type="ECO:0000259" key="7">
    <source>
        <dbReference type="PROSITE" id="PS51379"/>
    </source>
</evidence>
<dbReference type="CDD" id="cd10551">
    <property type="entry name" value="PsrB"/>
    <property type="match status" value="1"/>
</dbReference>
<evidence type="ECO:0000313" key="9">
    <source>
        <dbReference type="EMBL" id="VFJ60580.1"/>
    </source>
</evidence>
<dbReference type="Gene3D" id="3.30.70.20">
    <property type="match status" value="2"/>
</dbReference>
<dbReference type="InterPro" id="IPR050954">
    <property type="entry name" value="ET_IronSulfur_Cluster-Binding"/>
</dbReference>
<name>A0A450T250_9GAMM</name>
<keyword evidence="5" id="KW-0411">Iron-sulfur</keyword>
<dbReference type="PANTHER" id="PTHR43177:SF3">
    <property type="entry name" value="PROTEIN NRFC HOMOLOG"/>
    <property type="match status" value="1"/>
</dbReference>
<dbReference type="PROSITE" id="PS51379">
    <property type="entry name" value="4FE4S_FER_2"/>
    <property type="match status" value="1"/>
</dbReference>
<dbReference type="PANTHER" id="PTHR43177">
    <property type="entry name" value="PROTEIN NRFC"/>
    <property type="match status" value="1"/>
</dbReference>
<evidence type="ECO:0000313" key="8">
    <source>
        <dbReference type="EMBL" id="VFJ58069.1"/>
    </source>
</evidence>
<feature type="domain" description="4Fe-4S ferredoxin-type" evidence="7">
    <location>
        <begin position="180"/>
        <end position="209"/>
    </location>
</feature>
<evidence type="ECO:0000313" key="10">
    <source>
        <dbReference type="EMBL" id="VFK13797.1"/>
    </source>
</evidence>
<proteinExistence type="predicted"/>
<dbReference type="EMBL" id="CAADFL010000294">
    <property type="protein sequence ID" value="VFK13797.1"/>
    <property type="molecule type" value="Genomic_DNA"/>
</dbReference>
<evidence type="ECO:0000256" key="5">
    <source>
        <dbReference type="ARBA" id="ARBA00023014"/>
    </source>
</evidence>
<dbReference type="PROSITE" id="PS00198">
    <property type="entry name" value="4FE4S_FER_1"/>
    <property type="match status" value="1"/>
</dbReference>
<protein>
    <submittedName>
        <fullName evidence="9">Prokaryotic molybdopterin-containing oxidoreductase family, iron-sulfur binding subunit</fullName>
    </submittedName>
</protein>
<dbReference type="GO" id="GO:0046872">
    <property type="term" value="F:metal ion binding"/>
    <property type="evidence" value="ECO:0007669"/>
    <property type="project" value="UniProtKB-KW"/>
</dbReference>
<keyword evidence="2" id="KW-0479">Metal-binding</keyword>
<dbReference type="PROSITE" id="PS51318">
    <property type="entry name" value="TAT"/>
    <property type="match status" value="1"/>
</dbReference>
<keyword evidence="3 6" id="KW-0732">Signal</keyword>
<dbReference type="GO" id="GO:0051539">
    <property type="term" value="F:4 iron, 4 sulfur cluster binding"/>
    <property type="evidence" value="ECO:0007669"/>
    <property type="project" value="UniProtKB-KW"/>
</dbReference>
<gene>
    <name evidence="8" type="ORF">BECKFM1743A_GA0114220_102081</name>
    <name evidence="10" type="ORF">BECKFM1743B_GA0114221_102943</name>
    <name evidence="9" type="ORF">BECKFM1743C_GA0114222_102763</name>
</gene>
<evidence type="ECO:0000256" key="4">
    <source>
        <dbReference type="ARBA" id="ARBA00023004"/>
    </source>
</evidence>
<dbReference type="EMBL" id="CAADEZ010000208">
    <property type="protein sequence ID" value="VFJ58069.1"/>
    <property type="molecule type" value="Genomic_DNA"/>
</dbReference>
<dbReference type="InterPro" id="IPR019546">
    <property type="entry name" value="TAT_signal_bac_arc"/>
</dbReference>
<keyword evidence="4" id="KW-0408">Iron</keyword>
<dbReference type="NCBIfam" id="TIGR01409">
    <property type="entry name" value="TAT_signal_seq"/>
    <property type="match status" value="1"/>
</dbReference>
<dbReference type="InterPro" id="IPR017900">
    <property type="entry name" value="4Fe4S_Fe_S_CS"/>
</dbReference>
<feature type="signal peptide" evidence="6">
    <location>
        <begin position="1"/>
        <end position="23"/>
    </location>
</feature>
<dbReference type="InterPro" id="IPR006311">
    <property type="entry name" value="TAT_signal"/>
</dbReference>
<reference evidence="9" key="1">
    <citation type="submission" date="2019-02" db="EMBL/GenBank/DDBJ databases">
        <authorList>
            <person name="Gruber-Vodicka R. H."/>
            <person name="Seah K. B. B."/>
        </authorList>
    </citation>
    <scope>NUCLEOTIDE SEQUENCE</scope>
    <source>
        <strain evidence="8">BECK_BZ163</strain>
        <strain evidence="10">BECK_BZ164</strain>
        <strain evidence="9">BECK_BZ165</strain>
    </source>
</reference>
<dbReference type="InterPro" id="IPR017896">
    <property type="entry name" value="4Fe4S_Fe-S-bd"/>
</dbReference>
<evidence type="ECO:0000256" key="3">
    <source>
        <dbReference type="ARBA" id="ARBA00022729"/>
    </source>
</evidence>
<evidence type="ECO:0000256" key="1">
    <source>
        <dbReference type="ARBA" id="ARBA00022485"/>
    </source>
</evidence>
<dbReference type="SUPFAM" id="SSF54862">
    <property type="entry name" value="4Fe-4S ferredoxins"/>
    <property type="match status" value="1"/>
</dbReference>